<dbReference type="GO" id="GO:0006094">
    <property type="term" value="P:gluconeogenesis"/>
    <property type="evidence" value="ECO:0007669"/>
    <property type="project" value="UniProtKB-UniRule"/>
</dbReference>
<comment type="pathway">
    <text evidence="9 10">Carbohydrate biosynthesis; gluconeogenesis.</text>
</comment>
<dbReference type="CDD" id="cd00311">
    <property type="entry name" value="TIM"/>
    <property type="match status" value="1"/>
</dbReference>
<keyword evidence="8 9" id="KW-0413">Isomerase</keyword>
<dbReference type="STRING" id="1122184.SAMN02745176_02690"/>
<dbReference type="InterPro" id="IPR000652">
    <property type="entry name" value="Triosephosphate_isomerase"/>
</dbReference>
<comment type="catalytic activity">
    <reaction evidence="9 10">
        <text>D-glyceraldehyde 3-phosphate = dihydroxyacetone phosphate</text>
        <dbReference type="Rhea" id="RHEA:18585"/>
        <dbReference type="ChEBI" id="CHEBI:57642"/>
        <dbReference type="ChEBI" id="CHEBI:59776"/>
        <dbReference type="EC" id="5.3.1.1"/>
    </reaction>
</comment>
<evidence type="ECO:0000313" key="12">
    <source>
        <dbReference type="Proteomes" id="UP000184442"/>
    </source>
</evidence>
<evidence type="ECO:0000256" key="2">
    <source>
        <dbReference type="ARBA" id="ARBA00007422"/>
    </source>
</evidence>
<dbReference type="PROSITE" id="PS00171">
    <property type="entry name" value="TIM_1"/>
    <property type="match status" value="1"/>
</dbReference>
<dbReference type="HAMAP" id="MF_00147_B">
    <property type="entry name" value="TIM_B"/>
    <property type="match status" value="1"/>
</dbReference>
<comment type="pathway">
    <text evidence="1 9 10">Carbohydrate degradation; glycolysis; D-glyceraldehyde 3-phosphate from glycerone phosphate: step 1/1.</text>
</comment>
<accession>A0A1M6H8B9</accession>
<dbReference type="GO" id="GO:0004807">
    <property type="term" value="F:triose-phosphate isomerase activity"/>
    <property type="evidence" value="ECO:0007669"/>
    <property type="project" value="UniProtKB-UniRule"/>
</dbReference>
<evidence type="ECO:0000256" key="6">
    <source>
        <dbReference type="ARBA" id="ARBA00022490"/>
    </source>
</evidence>
<keyword evidence="5 9" id="KW-0312">Gluconeogenesis</keyword>
<evidence type="ECO:0000256" key="8">
    <source>
        <dbReference type="ARBA" id="ARBA00023235"/>
    </source>
</evidence>
<comment type="subcellular location">
    <subcellularLocation>
        <location evidence="9 10">Cytoplasm</location>
    </subcellularLocation>
</comment>
<dbReference type="FunFam" id="3.20.20.70:FF:000016">
    <property type="entry name" value="Triosephosphate isomerase"/>
    <property type="match status" value="1"/>
</dbReference>
<dbReference type="PANTHER" id="PTHR21139">
    <property type="entry name" value="TRIOSEPHOSPHATE ISOMERASE"/>
    <property type="match status" value="1"/>
</dbReference>
<feature type="active site" description="Electrophile" evidence="9">
    <location>
        <position position="83"/>
    </location>
</feature>
<reference evidence="11 12" key="1">
    <citation type="submission" date="2016-11" db="EMBL/GenBank/DDBJ databases">
        <authorList>
            <person name="Jaros S."/>
            <person name="Januszkiewicz K."/>
            <person name="Wedrychowicz H."/>
        </authorList>
    </citation>
    <scope>NUCLEOTIDE SEQUENCE [LARGE SCALE GENOMIC DNA]</scope>
    <source>
        <strain evidence="11 12">DSM 19022</strain>
    </source>
</reference>
<dbReference type="GO" id="GO:0005829">
    <property type="term" value="C:cytosol"/>
    <property type="evidence" value="ECO:0007669"/>
    <property type="project" value="TreeGrafter"/>
</dbReference>
<evidence type="ECO:0000256" key="4">
    <source>
        <dbReference type="ARBA" id="ARBA00019397"/>
    </source>
</evidence>
<dbReference type="EC" id="5.3.1.1" evidence="3 9"/>
<dbReference type="Gene3D" id="3.20.20.70">
    <property type="entry name" value="Aldolase class I"/>
    <property type="match status" value="1"/>
</dbReference>
<dbReference type="PROSITE" id="PS51440">
    <property type="entry name" value="TIM_2"/>
    <property type="match status" value="1"/>
</dbReference>
<dbReference type="InterPro" id="IPR035990">
    <property type="entry name" value="TIM_sf"/>
</dbReference>
<evidence type="ECO:0000256" key="1">
    <source>
        <dbReference type="ARBA" id="ARBA00004680"/>
    </source>
</evidence>
<dbReference type="UniPathway" id="UPA00138"/>
<dbReference type="InterPro" id="IPR020861">
    <property type="entry name" value="Triosephosphate_isomerase_AS"/>
</dbReference>
<name>A0A1M6H8B9_9FIRM</name>
<feature type="binding site" evidence="9">
    <location>
        <position position="161"/>
    </location>
    <ligand>
        <name>substrate</name>
    </ligand>
</feature>
<dbReference type="GO" id="GO:0019563">
    <property type="term" value="P:glycerol catabolic process"/>
    <property type="evidence" value="ECO:0007669"/>
    <property type="project" value="TreeGrafter"/>
</dbReference>
<dbReference type="Proteomes" id="UP000184442">
    <property type="component" value="Unassembled WGS sequence"/>
</dbReference>
<keyword evidence="12" id="KW-1185">Reference proteome</keyword>
<keyword evidence="7 9" id="KW-0324">Glycolysis</keyword>
<sequence>MHNTISEARELIEALVSLIEKKDREIIVCPSFVCLSEASKLLKGSDIALGAQNMYYEDKGAYTGEVSPLFLKDVGVCYVILGHSERRHIFGESNELINKKVKAALKHGLSPILCVGETLDERENNITYEIIETQLYEGLAGLENENMAKLVIAYEPVWAIGTGKTATKEDANEVIGYIRRLLSEKFGNEIASGTRILYGGSVKPDNIKELMMMKEIDGALVGGASLKAEDFSKIANY</sequence>
<dbReference type="GO" id="GO:0006096">
    <property type="term" value="P:glycolytic process"/>
    <property type="evidence" value="ECO:0007669"/>
    <property type="project" value="UniProtKB-UniRule"/>
</dbReference>
<dbReference type="AlphaFoldDB" id="A0A1M6H8B9"/>
<evidence type="ECO:0000256" key="3">
    <source>
        <dbReference type="ARBA" id="ARBA00011940"/>
    </source>
</evidence>
<dbReference type="UniPathway" id="UPA00109">
    <property type="reaction ID" value="UER00189"/>
</dbReference>
<comment type="subunit">
    <text evidence="9 10">Homodimer.</text>
</comment>
<feature type="binding site" evidence="9">
    <location>
        <position position="201"/>
    </location>
    <ligand>
        <name>substrate</name>
    </ligand>
</feature>
<comment type="function">
    <text evidence="9">Involved in the gluconeogenesis. Catalyzes stereospecifically the conversion of dihydroxyacetone phosphate (DHAP) to D-glyceraldehyde-3-phosphate (G3P).</text>
</comment>
<feature type="active site" description="Proton acceptor" evidence="9">
    <location>
        <position position="155"/>
    </location>
</feature>
<dbReference type="EMBL" id="FQZS01000019">
    <property type="protein sequence ID" value="SHJ18498.1"/>
    <property type="molecule type" value="Genomic_DNA"/>
</dbReference>
<dbReference type="PANTHER" id="PTHR21139:SF42">
    <property type="entry name" value="TRIOSEPHOSPHATE ISOMERASE"/>
    <property type="match status" value="1"/>
</dbReference>
<dbReference type="InterPro" id="IPR022896">
    <property type="entry name" value="TrioseP_Isoase_bac/euk"/>
</dbReference>
<gene>
    <name evidence="9" type="primary">tpiA</name>
    <name evidence="11" type="ORF">SAMN02745176_02690</name>
</gene>
<proteinExistence type="inferred from homology"/>
<dbReference type="Pfam" id="PF00121">
    <property type="entry name" value="TIM"/>
    <property type="match status" value="1"/>
</dbReference>
<dbReference type="GO" id="GO:0046166">
    <property type="term" value="P:glyceraldehyde-3-phosphate biosynthetic process"/>
    <property type="evidence" value="ECO:0007669"/>
    <property type="project" value="TreeGrafter"/>
</dbReference>
<comment type="similarity">
    <text evidence="2 9 10">Belongs to the triosephosphate isomerase family.</text>
</comment>
<dbReference type="NCBIfam" id="TIGR00419">
    <property type="entry name" value="tim"/>
    <property type="match status" value="1"/>
</dbReference>
<dbReference type="InterPro" id="IPR013785">
    <property type="entry name" value="Aldolase_TIM"/>
</dbReference>
<evidence type="ECO:0000256" key="10">
    <source>
        <dbReference type="RuleBase" id="RU363013"/>
    </source>
</evidence>
<evidence type="ECO:0000256" key="5">
    <source>
        <dbReference type="ARBA" id="ARBA00022432"/>
    </source>
</evidence>
<comment type="caution">
    <text evidence="9">Lacks conserved residue(s) required for the propagation of feature annotation.</text>
</comment>
<evidence type="ECO:0000256" key="7">
    <source>
        <dbReference type="ARBA" id="ARBA00023152"/>
    </source>
</evidence>
<protein>
    <recommendedName>
        <fullName evidence="4 9">Triosephosphate isomerase</fullName>
        <shortName evidence="9">TIM</shortName>
        <shortName evidence="9">TPI</shortName>
        <ecNumber evidence="3 9">5.3.1.1</ecNumber>
    </recommendedName>
    <alternativeName>
        <fullName evidence="9">Triose-phosphate isomerase</fullName>
    </alternativeName>
</protein>
<keyword evidence="6 9" id="KW-0963">Cytoplasm</keyword>
<evidence type="ECO:0000313" key="11">
    <source>
        <dbReference type="EMBL" id="SHJ18498.1"/>
    </source>
</evidence>
<organism evidence="11 12">
    <name type="scientific">Lutispora thermophila DSM 19022</name>
    <dbReference type="NCBI Taxonomy" id="1122184"/>
    <lineage>
        <taxon>Bacteria</taxon>
        <taxon>Bacillati</taxon>
        <taxon>Bacillota</taxon>
        <taxon>Clostridia</taxon>
        <taxon>Lutisporales</taxon>
        <taxon>Lutisporaceae</taxon>
        <taxon>Lutispora</taxon>
    </lineage>
</organism>
<feature type="binding site" evidence="9">
    <location>
        <begin position="222"/>
        <end position="223"/>
    </location>
    <ligand>
        <name>substrate</name>
    </ligand>
</feature>
<dbReference type="SUPFAM" id="SSF51351">
    <property type="entry name" value="Triosephosphate isomerase (TIM)"/>
    <property type="match status" value="1"/>
</dbReference>
<evidence type="ECO:0000256" key="9">
    <source>
        <dbReference type="HAMAP-Rule" id="MF_00147"/>
    </source>
</evidence>